<name>A0ABM7W887_9BACT</name>
<evidence type="ECO:0000256" key="2">
    <source>
        <dbReference type="ARBA" id="ARBA00005019"/>
    </source>
</evidence>
<dbReference type="NCBIfam" id="TIGR00125">
    <property type="entry name" value="cyt_tran_rel"/>
    <property type="match status" value="1"/>
</dbReference>
<protein>
    <recommendedName>
        <fullName evidence="11">Probable nicotinate-nucleotide adenylyltransferase</fullName>
        <ecNumber evidence="11">2.7.7.18</ecNumber>
    </recommendedName>
    <alternativeName>
        <fullName evidence="11">Deamido-NAD(+) diphosphorylase</fullName>
    </alternativeName>
    <alternativeName>
        <fullName evidence="11">Deamido-NAD(+) pyrophosphorylase</fullName>
    </alternativeName>
    <alternativeName>
        <fullName evidence="11">Nicotinate mononucleotide adenylyltransferase</fullName>
        <shortName evidence="11">NaMN adenylyltransferase</shortName>
    </alternativeName>
</protein>
<dbReference type="GO" id="GO:0016779">
    <property type="term" value="F:nucleotidyltransferase activity"/>
    <property type="evidence" value="ECO:0007669"/>
    <property type="project" value="UniProtKB-KW"/>
</dbReference>
<evidence type="ECO:0000256" key="10">
    <source>
        <dbReference type="ARBA" id="ARBA00048721"/>
    </source>
</evidence>
<dbReference type="EMBL" id="AP025516">
    <property type="protein sequence ID" value="BDD87128.1"/>
    <property type="molecule type" value="Genomic_DNA"/>
</dbReference>
<feature type="domain" description="Cytidyltransferase-like" evidence="12">
    <location>
        <begin position="6"/>
        <end position="189"/>
    </location>
</feature>
<keyword evidence="8 11" id="KW-0067">ATP-binding</keyword>
<dbReference type="CDD" id="cd02165">
    <property type="entry name" value="NMNAT"/>
    <property type="match status" value="1"/>
</dbReference>
<dbReference type="Gene3D" id="3.40.50.620">
    <property type="entry name" value="HUPs"/>
    <property type="match status" value="1"/>
</dbReference>
<evidence type="ECO:0000256" key="3">
    <source>
        <dbReference type="ARBA" id="ARBA00009014"/>
    </source>
</evidence>
<evidence type="ECO:0000259" key="12">
    <source>
        <dbReference type="Pfam" id="PF01467"/>
    </source>
</evidence>
<dbReference type="NCBIfam" id="TIGR00482">
    <property type="entry name" value="nicotinate (nicotinamide) nucleotide adenylyltransferase"/>
    <property type="match status" value="1"/>
</dbReference>
<dbReference type="Proteomes" id="UP000830055">
    <property type="component" value="Chromosome"/>
</dbReference>
<evidence type="ECO:0000256" key="8">
    <source>
        <dbReference type="ARBA" id="ARBA00022840"/>
    </source>
</evidence>
<proteinExistence type="inferred from homology"/>
<dbReference type="NCBIfam" id="NF000840">
    <property type="entry name" value="PRK00071.1-3"/>
    <property type="match status" value="1"/>
</dbReference>
<evidence type="ECO:0000256" key="6">
    <source>
        <dbReference type="ARBA" id="ARBA00022695"/>
    </source>
</evidence>
<evidence type="ECO:0000256" key="9">
    <source>
        <dbReference type="ARBA" id="ARBA00023027"/>
    </source>
</evidence>
<organism evidence="13 14">
    <name type="scientific">Desulfofustis limnaeus</name>
    <dbReference type="NCBI Taxonomy" id="2740163"/>
    <lineage>
        <taxon>Bacteria</taxon>
        <taxon>Pseudomonadati</taxon>
        <taxon>Thermodesulfobacteriota</taxon>
        <taxon>Desulfobulbia</taxon>
        <taxon>Desulfobulbales</taxon>
        <taxon>Desulfocapsaceae</taxon>
        <taxon>Desulfofustis</taxon>
    </lineage>
</organism>
<dbReference type="InterPro" id="IPR014729">
    <property type="entry name" value="Rossmann-like_a/b/a_fold"/>
</dbReference>
<keyword evidence="7 11" id="KW-0547">Nucleotide-binding</keyword>
<dbReference type="InterPro" id="IPR004821">
    <property type="entry name" value="Cyt_trans-like"/>
</dbReference>
<comment type="similarity">
    <text evidence="3 11">Belongs to the NadD family.</text>
</comment>
<keyword evidence="14" id="KW-1185">Reference proteome</keyword>
<keyword evidence="5 11" id="KW-0808">Transferase</keyword>
<evidence type="ECO:0000256" key="1">
    <source>
        <dbReference type="ARBA" id="ARBA00002324"/>
    </source>
</evidence>
<gene>
    <name evidence="11 13" type="primary">nadD</name>
    <name evidence="13" type="ORF">DPPLL_14930</name>
</gene>
<reference evidence="13 14" key="1">
    <citation type="submission" date="2022-01" db="EMBL/GenBank/DDBJ databases">
        <title>Desulfofustis limnae sp. nov., a novel mesophilic sulfate-reducing bacterium isolated from marsh soil.</title>
        <authorList>
            <person name="Watanabe M."/>
            <person name="Takahashi A."/>
            <person name="Kojima H."/>
            <person name="Fukui M."/>
        </authorList>
    </citation>
    <scope>NUCLEOTIDE SEQUENCE [LARGE SCALE GENOMIC DNA]</scope>
    <source>
        <strain evidence="13 14">PPLL</strain>
    </source>
</reference>
<keyword evidence="6 11" id="KW-0548">Nucleotidyltransferase</keyword>
<dbReference type="RefSeq" id="WP_284154169.1">
    <property type="nucleotide sequence ID" value="NZ_AP025516.1"/>
</dbReference>
<evidence type="ECO:0000256" key="5">
    <source>
        <dbReference type="ARBA" id="ARBA00022679"/>
    </source>
</evidence>
<keyword evidence="4 11" id="KW-0662">Pyridine nucleotide biosynthesis</keyword>
<comment type="pathway">
    <text evidence="2 11">Cofactor biosynthesis; NAD(+) biosynthesis; deamido-NAD(+) from nicotinate D-ribonucleotide: step 1/1.</text>
</comment>
<dbReference type="HAMAP" id="MF_00244">
    <property type="entry name" value="NaMN_adenylyltr"/>
    <property type="match status" value="1"/>
</dbReference>
<comment type="catalytic activity">
    <reaction evidence="10 11">
        <text>nicotinate beta-D-ribonucleotide + ATP + H(+) = deamido-NAD(+) + diphosphate</text>
        <dbReference type="Rhea" id="RHEA:22860"/>
        <dbReference type="ChEBI" id="CHEBI:15378"/>
        <dbReference type="ChEBI" id="CHEBI:30616"/>
        <dbReference type="ChEBI" id="CHEBI:33019"/>
        <dbReference type="ChEBI" id="CHEBI:57502"/>
        <dbReference type="ChEBI" id="CHEBI:58437"/>
        <dbReference type="EC" id="2.7.7.18"/>
    </reaction>
</comment>
<dbReference type="Pfam" id="PF01467">
    <property type="entry name" value="CTP_transf_like"/>
    <property type="match status" value="1"/>
</dbReference>
<evidence type="ECO:0000313" key="13">
    <source>
        <dbReference type="EMBL" id="BDD87128.1"/>
    </source>
</evidence>
<evidence type="ECO:0000256" key="11">
    <source>
        <dbReference type="HAMAP-Rule" id="MF_00244"/>
    </source>
</evidence>
<keyword evidence="9 11" id="KW-0520">NAD</keyword>
<dbReference type="InterPro" id="IPR005248">
    <property type="entry name" value="NadD/NMNAT"/>
</dbReference>
<evidence type="ECO:0000256" key="7">
    <source>
        <dbReference type="ARBA" id="ARBA00022741"/>
    </source>
</evidence>
<sequence>MVTIGVLGGTFDPIHKAHLQVATAVLTHCSVERIIFVPAAVPPHKTRAVVSPIERRLEMVRVAVAGFSAFAVSDIEKRNDRPSYTYNTLTSLIEQTSGTVRFSFIVGSDMFLEIETWYRWRDLLRSAGFIVAVRAGYPSHDVVALLDHYGYVREPSGTASVRYRRYDGSEIHLLTAPIDAISATDIRERIRSGAPWRHLVPPGVAAVIDRHHLYQATDQ</sequence>
<comment type="function">
    <text evidence="1 11">Catalyzes the reversible adenylation of nicotinate mononucleotide (NaMN) to nicotinic acid adenine dinucleotide (NaAD).</text>
</comment>
<dbReference type="PANTHER" id="PTHR39321">
    <property type="entry name" value="NICOTINATE-NUCLEOTIDE ADENYLYLTRANSFERASE-RELATED"/>
    <property type="match status" value="1"/>
</dbReference>
<evidence type="ECO:0000256" key="4">
    <source>
        <dbReference type="ARBA" id="ARBA00022642"/>
    </source>
</evidence>
<accession>A0ABM7W887</accession>
<dbReference type="PANTHER" id="PTHR39321:SF3">
    <property type="entry name" value="PHOSPHOPANTETHEINE ADENYLYLTRANSFERASE"/>
    <property type="match status" value="1"/>
</dbReference>
<dbReference type="SUPFAM" id="SSF52374">
    <property type="entry name" value="Nucleotidylyl transferase"/>
    <property type="match status" value="1"/>
</dbReference>
<dbReference type="EC" id="2.7.7.18" evidence="11"/>
<evidence type="ECO:0000313" key="14">
    <source>
        <dbReference type="Proteomes" id="UP000830055"/>
    </source>
</evidence>